<organism evidence="3 4">
    <name type="scientific">Ophiobolus disseminans</name>
    <dbReference type="NCBI Taxonomy" id="1469910"/>
    <lineage>
        <taxon>Eukaryota</taxon>
        <taxon>Fungi</taxon>
        <taxon>Dikarya</taxon>
        <taxon>Ascomycota</taxon>
        <taxon>Pezizomycotina</taxon>
        <taxon>Dothideomycetes</taxon>
        <taxon>Pleosporomycetidae</taxon>
        <taxon>Pleosporales</taxon>
        <taxon>Pleosporineae</taxon>
        <taxon>Phaeosphaeriaceae</taxon>
        <taxon>Ophiobolus</taxon>
    </lineage>
</organism>
<reference evidence="3" key="1">
    <citation type="journal article" date="2020" name="Stud. Mycol.">
        <title>101 Dothideomycetes genomes: a test case for predicting lifestyles and emergence of pathogens.</title>
        <authorList>
            <person name="Haridas S."/>
            <person name="Albert R."/>
            <person name="Binder M."/>
            <person name="Bloem J."/>
            <person name="Labutti K."/>
            <person name="Salamov A."/>
            <person name="Andreopoulos B."/>
            <person name="Baker S."/>
            <person name="Barry K."/>
            <person name="Bills G."/>
            <person name="Bluhm B."/>
            <person name="Cannon C."/>
            <person name="Castanera R."/>
            <person name="Culley D."/>
            <person name="Daum C."/>
            <person name="Ezra D."/>
            <person name="Gonzalez J."/>
            <person name="Henrissat B."/>
            <person name="Kuo A."/>
            <person name="Liang C."/>
            <person name="Lipzen A."/>
            <person name="Lutzoni F."/>
            <person name="Magnuson J."/>
            <person name="Mondo S."/>
            <person name="Nolan M."/>
            <person name="Ohm R."/>
            <person name="Pangilinan J."/>
            <person name="Park H.-J."/>
            <person name="Ramirez L."/>
            <person name="Alfaro M."/>
            <person name="Sun H."/>
            <person name="Tritt A."/>
            <person name="Yoshinaga Y."/>
            <person name="Zwiers L.-H."/>
            <person name="Turgeon B."/>
            <person name="Goodwin S."/>
            <person name="Spatafora J."/>
            <person name="Crous P."/>
            <person name="Grigoriev I."/>
        </authorList>
    </citation>
    <scope>NUCLEOTIDE SEQUENCE</scope>
    <source>
        <strain evidence="3">CBS 113818</strain>
    </source>
</reference>
<evidence type="ECO:0000259" key="2">
    <source>
        <dbReference type="Pfam" id="PF08881"/>
    </source>
</evidence>
<protein>
    <recommendedName>
        <fullName evidence="2">Cyanovirin-N domain-containing protein</fullName>
    </recommendedName>
</protein>
<feature type="signal peptide" evidence="1">
    <location>
        <begin position="1"/>
        <end position="20"/>
    </location>
</feature>
<dbReference type="InterPro" id="IPR036673">
    <property type="entry name" value="Cyanovirin-N_sf"/>
</dbReference>
<dbReference type="Pfam" id="PF08881">
    <property type="entry name" value="CVNH"/>
    <property type="match status" value="1"/>
</dbReference>
<accession>A0A6A7AH77</accession>
<feature type="domain" description="Cyanovirin-N" evidence="2">
    <location>
        <begin position="25"/>
        <end position="71"/>
    </location>
</feature>
<evidence type="ECO:0000313" key="4">
    <source>
        <dbReference type="Proteomes" id="UP000799424"/>
    </source>
</evidence>
<dbReference type="Proteomes" id="UP000799424">
    <property type="component" value="Unassembled WGS sequence"/>
</dbReference>
<evidence type="ECO:0000256" key="1">
    <source>
        <dbReference type="SAM" id="SignalP"/>
    </source>
</evidence>
<feature type="chain" id="PRO_5025691176" description="Cyanovirin-N domain-containing protein" evidence="1">
    <location>
        <begin position="21"/>
        <end position="76"/>
    </location>
</feature>
<keyword evidence="4" id="KW-1185">Reference proteome</keyword>
<dbReference type="EMBL" id="MU006217">
    <property type="protein sequence ID" value="KAF2832566.1"/>
    <property type="molecule type" value="Genomic_DNA"/>
</dbReference>
<dbReference type="AlphaFoldDB" id="A0A6A7AH77"/>
<evidence type="ECO:0000313" key="3">
    <source>
        <dbReference type="EMBL" id="KAF2832566.1"/>
    </source>
</evidence>
<gene>
    <name evidence="3" type="ORF">CC86DRAFT_366324</name>
</gene>
<name>A0A6A7AH77_9PLEO</name>
<dbReference type="InterPro" id="IPR011058">
    <property type="entry name" value="Cyanovirin-N"/>
</dbReference>
<sequence>MRPASAVLLWSTLLVPLATGKSILKTCTDCTLSGTVLSCKCLNLQTTFRDARIDLNKHMGNFHDMLSWNSYVTCRV</sequence>
<dbReference type="Gene3D" id="2.30.60.10">
    <property type="entry name" value="Cyanovirin-N"/>
    <property type="match status" value="1"/>
</dbReference>
<keyword evidence="1" id="KW-0732">Signal</keyword>
<proteinExistence type="predicted"/>
<dbReference type="SUPFAM" id="SSF51322">
    <property type="entry name" value="Cyanovirin-N"/>
    <property type="match status" value="1"/>
</dbReference>